<feature type="transmembrane region" description="Helical" evidence="1">
    <location>
        <begin position="76"/>
        <end position="97"/>
    </location>
</feature>
<keyword evidence="3" id="KW-1185">Reference proteome</keyword>
<sequence length="141" mass="16056">MNKTMFLTALFAAIFTTISLKFLHFFNFIHWSPIGWLKFWTGKGWMNEYGKWALLFLVLFVVCFVFYAISKWTTAIPPMVTAIAISLIITAAVDWTIGMPHTLKEGIKAFSIPFFSINAIVSLFIIGTAVYMKKLSADQQK</sequence>
<dbReference type="Proteomes" id="UP001597231">
    <property type="component" value="Unassembled WGS sequence"/>
</dbReference>
<proteinExistence type="predicted"/>
<organism evidence="2 3">
    <name type="scientific">Sporosarcina contaminans</name>
    <dbReference type="NCBI Taxonomy" id="633403"/>
    <lineage>
        <taxon>Bacteria</taxon>
        <taxon>Bacillati</taxon>
        <taxon>Bacillota</taxon>
        <taxon>Bacilli</taxon>
        <taxon>Bacillales</taxon>
        <taxon>Caryophanaceae</taxon>
        <taxon>Sporosarcina</taxon>
    </lineage>
</organism>
<evidence type="ECO:0000313" key="2">
    <source>
        <dbReference type="EMBL" id="MFD1204422.1"/>
    </source>
</evidence>
<gene>
    <name evidence="2" type="ORF">ACFQ38_04665</name>
</gene>
<accession>A0ABW3TVL1</accession>
<feature type="transmembrane region" description="Helical" evidence="1">
    <location>
        <begin position="7"/>
        <end position="29"/>
    </location>
</feature>
<dbReference type="EMBL" id="JBHTLT010000020">
    <property type="protein sequence ID" value="MFD1204422.1"/>
    <property type="molecule type" value="Genomic_DNA"/>
</dbReference>
<name>A0ABW3TVL1_9BACL</name>
<evidence type="ECO:0000256" key="1">
    <source>
        <dbReference type="SAM" id="Phobius"/>
    </source>
</evidence>
<keyword evidence="1" id="KW-0812">Transmembrane</keyword>
<protein>
    <submittedName>
        <fullName evidence="2">Uncharacterized protein</fullName>
    </submittedName>
</protein>
<feature type="transmembrane region" description="Helical" evidence="1">
    <location>
        <begin position="109"/>
        <end position="132"/>
    </location>
</feature>
<keyword evidence="1" id="KW-1133">Transmembrane helix</keyword>
<reference evidence="3" key="1">
    <citation type="journal article" date="2019" name="Int. J. Syst. Evol. Microbiol.">
        <title>The Global Catalogue of Microorganisms (GCM) 10K type strain sequencing project: providing services to taxonomists for standard genome sequencing and annotation.</title>
        <authorList>
            <consortium name="The Broad Institute Genomics Platform"/>
            <consortium name="The Broad Institute Genome Sequencing Center for Infectious Disease"/>
            <person name="Wu L."/>
            <person name="Ma J."/>
        </authorList>
    </citation>
    <scope>NUCLEOTIDE SEQUENCE [LARGE SCALE GENOMIC DNA]</scope>
    <source>
        <strain evidence="3">CCUG 53915</strain>
    </source>
</reference>
<keyword evidence="1" id="KW-0472">Membrane</keyword>
<dbReference type="RefSeq" id="WP_336823186.1">
    <property type="nucleotide sequence ID" value="NZ_JBHTLT010000020.1"/>
</dbReference>
<feature type="transmembrane region" description="Helical" evidence="1">
    <location>
        <begin position="49"/>
        <end position="69"/>
    </location>
</feature>
<evidence type="ECO:0000313" key="3">
    <source>
        <dbReference type="Proteomes" id="UP001597231"/>
    </source>
</evidence>
<comment type="caution">
    <text evidence="2">The sequence shown here is derived from an EMBL/GenBank/DDBJ whole genome shotgun (WGS) entry which is preliminary data.</text>
</comment>